<gene>
    <name evidence="1" type="ORF">DN757_01910</name>
</gene>
<organism evidence="1 2">
    <name type="scientific">Paenibacillus silvae</name>
    <dbReference type="NCBI Taxonomy" id="1325358"/>
    <lineage>
        <taxon>Bacteria</taxon>
        <taxon>Bacillati</taxon>
        <taxon>Bacillota</taxon>
        <taxon>Bacilli</taxon>
        <taxon>Bacillales</taxon>
        <taxon>Paenibacillaceae</taxon>
        <taxon>Paenibacillus</taxon>
    </lineage>
</organism>
<accession>A0A2W6QJT8</accession>
<evidence type="ECO:0000313" key="1">
    <source>
        <dbReference type="EMBL" id="PZT57433.1"/>
    </source>
</evidence>
<name>A0A2W6QJT8_9BACL</name>
<protein>
    <submittedName>
        <fullName evidence="1">Uncharacterized protein</fullName>
    </submittedName>
</protein>
<dbReference type="Proteomes" id="UP000249204">
    <property type="component" value="Unassembled WGS sequence"/>
</dbReference>
<sequence length="147" mass="16996">MNKKYSLSVPDPTMFGMKLSGVNPKKNPFLVEGEVLLKIDRIGIVQYTIVETDFPQSFPKGEIFWSSTSVLFCTAINPNLLTAINSDFWNLESNSFRQDTNYVIFSKHKTDNFHWRIIIYSPNELCFQPHAERLINEGLDKVSFDIR</sequence>
<reference evidence="1 2" key="1">
    <citation type="submission" date="2018-06" db="EMBL/GenBank/DDBJ databases">
        <title>Isolation of heavy metals resistant Paenibacillus silvae NC2 from Gold-Copper mine in ZiJin, China.</title>
        <authorList>
            <person name="Xu J."/>
            <person name="Mazhar H.S."/>
            <person name="Rensing C."/>
        </authorList>
    </citation>
    <scope>NUCLEOTIDE SEQUENCE [LARGE SCALE GENOMIC DNA]</scope>
    <source>
        <strain evidence="1 2">NC2</strain>
    </source>
</reference>
<dbReference type="AlphaFoldDB" id="A0A2W6QJT8"/>
<evidence type="ECO:0000313" key="2">
    <source>
        <dbReference type="Proteomes" id="UP000249204"/>
    </source>
</evidence>
<proteinExistence type="predicted"/>
<dbReference type="EMBL" id="QKWW01000006">
    <property type="protein sequence ID" value="PZT57433.1"/>
    <property type="molecule type" value="Genomic_DNA"/>
</dbReference>
<dbReference type="RefSeq" id="WP_111268584.1">
    <property type="nucleotide sequence ID" value="NZ_QKWW01000006.1"/>
</dbReference>
<comment type="caution">
    <text evidence="1">The sequence shown here is derived from an EMBL/GenBank/DDBJ whole genome shotgun (WGS) entry which is preliminary data.</text>
</comment>